<feature type="repeat" description="WD" evidence="11">
    <location>
        <begin position="321"/>
        <end position="355"/>
    </location>
</feature>
<gene>
    <name evidence="13" type="ORF">DPMN_016075</name>
</gene>
<dbReference type="Gene3D" id="2.130.10.10">
    <property type="entry name" value="YVTN repeat-like/Quinoprotein amine dehydrogenase"/>
    <property type="match status" value="1"/>
</dbReference>
<evidence type="ECO:0000256" key="10">
    <source>
        <dbReference type="ARBA" id="ARBA00075773"/>
    </source>
</evidence>
<dbReference type="GO" id="GO:0006364">
    <property type="term" value="P:rRNA processing"/>
    <property type="evidence" value="ECO:0007669"/>
    <property type="project" value="UniProtKB-KW"/>
</dbReference>
<dbReference type="InterPro" id="IPR045161">
    <property type="entry name" value="Utp18"/>
</dbReference>
<sequence length="492" mass="55653">MLRKTTLTTAKEHTNIRKRRMPIRKKLTPLGDKKPKEDTEAELESLVIGSEVQILEELEKVANKSENQPSDKIHVSGQKRPAWKDEDDDIGSIQLTSARKFVGIKREEESKITKKEYKQRLQSQFEKLSSTPNWAKLPSERDRHSEDEDSDVEDLLQKTGTFLAGSTSLPQGMIQIKSCTDLNKEGYMRTAVKALEFHPSAQVALTGGANNTLTLFQVDGKTNPKIQSFFLESFPINCAHFTRDGEQVLIGSRWKCFKYLDMLAGKVVDVPLKGIEEKCMAVFEMSPDGKYYVFMGQYGNMHFISAKSKEWLFSLKMNGHVQSISFSIDGQQLFSFGDDGHVYVWDIRSRECIHRFIDEGCTRGTFLTVSLNNQYLACGSNTGVVNLYERESCMLEFEPKPIKSIMNLTSSCKIAKFNATSEILCIGSRDEEKAVKLFHIASQSVFSNFPDKMDHNLKVPTVVDFSVNSGYLTIGTVSGKALLYRLKHYGNY</sequence>
<evidence type="ECO:0000256" key="1">
    <source>
        <dbReference type="ARBA" id="ARBA00004604"/>
    </source>
</evidence>
<reference evidence="13" key="2">
    <citation type="submission" date="2020-11" db="EMBL/GenBank/DDBJ databases">
        <authorList>
            <person name="McCartney M.A."/>
            <person name="Auch B."/>
            <person name="Kono T."/>
            <person name="Mallez S."/>
            <person name="Becker A."/>
            <person name="Gohl D.M."/>
            <person name="Silverstein K.A.T."/>
            <person name="Koren S."/>
            <person name="Bechman K.B."/>
            <person name="Herman A."/>
            <person name="Abrahante J.E."/>
            <person name="Garbe J."/>
        </authorList>
    </citation>
    <scope>NUCLEOTIDE SEQUENCE</scope>
    <source>
        <strain evidence="13">Duluth1</strain>
        <tissue evidence="13">Whole animal</tissue>
    </source>
</reference>
<evidence type="ECO:0000256" key="9">
    <source>
        <dbReference type="ARBA" id="ARBA00074442"/>
    </source>
</evidence>
<keyword evidence="5" id="KW-0677">Repeat</keyword>
<feature type="compositionally biased region" description="Basic residues" evidence="12">
    <location>
        <begin position="16"/>
        <end position="27"/>
    </location>
</feature>
<evidence type="ECO:0000256" key="6">
    <source>
        <dbReference type="ARBA" id="ARBA00023242"/>
    </source>
</evidence>
<feature type="region of interest" description="Disordered" evidence="12">
    <location>
        <begin position="1"/>
        <end position="41"/>
    </location>
</feature>
<dbReference type="EMBL" id="JAIWYP010000001">
    <property type="protein sequence ID" value="KAH3891965.1"/>
    <property type="molecule type" value="Genomic_DNA"/>
</dbReference>
<reference evidence="13" key="1">
    <citation type="journal article" date="2019" name="bioRxiv">
        <title>The Genome of the Zebra Mussel, Dreissena polymorpha: A Resource for Invasive Species Research.</title>
        <authorList>
            <person name="McCartney M.A."/>
            <person name="Auch B."/>
            <person name="Kono T."/>
            <person name="Mallez S."/>
            <person name="Zhang Y."/>
            <person name="Obille A."/>
            <person name="Becker A."/>
            <person name="Abrahante J.E."/>
            <person name="Garbe J."/>
            <person name="Badalamenti J.P."/>
            <person name="Herman A."/>
            <person name="Mangelson H."/>
            <person name="Liachko I."/>
            <person name="Sullivan S."/>
            <person name="Sone E.D."/>
            <person name="Koren S."/>
            <person name="Silverstein K.A.T."/>
            <person name="Beckman K.B."/>
            <person name="Gohl D.M."/>
        </authorList>
    </citation>
    <scope>NUCLEOTIDE SEQUENCE</scope>
    <source>
        <strain evidence="13">Duluth1</strain>
        <tissue evidence="13">Whole animal</tissue>
    </source>
</reference>
<proteinExistence type="inferred from homology"/>
<evidence type="ECO:0000313" key="13">
    <source>
        <dbReference type="EMBL" id="KAH3891965.1"/>
    </source>
</evidence>
<dbReference type="PANTHER" id="PTHR18359">
    <property type="entry name" value="WD-REPEAT PROTEIN-RELATED"/>
    <property type="match status" value="1"/>
</dbReference>
<keyword evidence="3" id="KW-0597">Phosphoprotein</keyword>
<comment type="caution">
    <text evidence="13">The sequence shown here is derived from an EMBL/GenBank/DDBJ whole genome shotgun (WGS) entry which is preliminary data.</text>
</comment>
<evidence type="ECO:0000256" key="4">
    <source>
        <dbReference type="ARBA" id="ARBA00022574"/>
    </source>
</evidence>
<keyword evidence="6" id="KW-0539">Nucleus</keyword>
<accession>A0A9D4NAE8</accession>
<evidence type="ECO:0000256" key="12">
    <source>
        <dbReference type="SAM" id="MobiDB-lite"/>
    </source>
</evidence>
<comment type="similarity">
    <text evidence="7">Belongs to the WD repeat UTP18 family.</text>
</comment>
<feature type="region of interest" description="Disordered" evidence="12">
    <location>
        <begin position="128"/>
        <end position="150"/>
    </location>
</feature>
<dbReference type="SMART" id="SM00320">
    <property type="entry name" value="WD40"/>
    <property type="match status" value="5"/>
</dbReference>
<dbReference type="InterPro" id="IPR015943">
    <property type="entry name" value="WD40/YVTN_repeat-like_dom_sf"/>
</dbReference>
<dbReference type="OrthoDB" id="1935146at2759"/>
<organism evidence="13 14">
    <name type="scientific">Dreissena polymorpha</name>
    <name type="common">Zebra mussel</name>
    <name type="synonym">Mytilus polymorpha</name>
    <dbReference type="NCBI Taxonomy" id="45954"/>
    <lineage>
        <taxon>Eukaryota</taxon>
        <taxon>Metazoa</taxon>
        <taxon>Spiralia</taxon>
        <taxon>Lophotrochozoa</taxon>
        <taxon>Mollusca</taxon>
        <taxon>Bivalvia</taxon>
        <taxon>Autobranchia</taxon>
        <taxon>Heteroconchia</taxon>
        <taxon>Euheterodonta</taxon>
        <taxon>Imparidentia</taxon>
        <taxon>Neoheterodontei</taxon>
        <taxon>Myida</taxon>
        <taxon>Dreissenoidea</taxon>
        <taxon>Dreissenidae</taxon>
        <taxon>Dreissena</taxon>
    </lineage>
</organism>
<dbReference type="InterPro" id="IPR001680">
    <property type="entry name" value="WD40_rpt"/>
</dbReference>
<keyword evidence="14" id="KW-1185">Reference proteome</keyword>
<comment type="subcellular location">
    <subcellularLocation>
        <location evidence="1">Nucleus</location>
        <location evidence="1">Nucleolus</location>
    </subcellularLocation>
</comment>
<evidence type="ECO:0000256" key="2">
    <source>
        <dbReference type="ARBA" id="ARBA00022552"/>
    </source>
</evidence>
<keyword evidence="2" id="KW-0698">rRNA processing</keyword>
<feature type="region of interest" description="Disordered" evidence="12">
    <location>
        <begin position="61"/>
        <end position="89"/>
    </location>
</feature>
<evidence type="ECO:0000256" key="3">
    <source>
        <dbReference type="ARBA" id="ARBA00022553"/>
    </source>
</evidence>
<evidence type="ECO:0000256" key="11">
    <source>
        <dbReference type="PROSITE-ProRule" id="PRU00221"/>
    </source>
</evidence>
<protein>
    <recommendedName>
        <fullName evidence="9">U3 small nucleolar RNA-associated protein 18 homolog</fullName>
    </recommendedName>
    <alternativeName>
        <fullName evidence="10">WD repeat-containing protein 50</fullName>
    </alternativeName>
</protein>
<dbReference type="PROSITE" id="PS50294">
    <property type="entry name" value="WD_REPEATS_REGION"/>
    <property type="match status" value="1"/>
</dbReference>
<dbReference type="Proteomes" id="UP000828390">
    <property type="component" value="Unassembled WGS sequence"/>
</dbReference>
<evidence type="ECO:0000256" key="5">
    <source>
        <dbReference type="ARBA" id="ARBA00022737"/>
    </source>
</evidence>
<dbReference type="Pfam" id="PF00400">
    <property type="entry name" value="WD40"/>
    <property type="match status" value="1"/>
</dbReference>
<keyword evidence="4 11" id="KW-0853">WD repeat</keyword>
<evidence type="ECO:0000256" key="8">
    <source>
        <dbReference type="ARBA" id="ARBA00058527"/>
    </source>
</evidence>
<evidence type="ECO:0000313" key="14">
    <source>
        <dbReference type="Proteomes" id="UP000828390"/>
    </source>
</evidence>
<dbReference type="FunFam" id="2.130.10.10:FF:000121">
    <property type="entry name" value="U3 small nucleolar RNA-associated protein 18 homolog"/>
    <property type="match status" value="1"/>
</dbReference>
<feature type="compositionally biased region" description="Basic and acidic residues" evidence="12">
    <location>
        <begin position="61"/>
        <end position="74"/>
    </location>
</feature>
<dbReference type="SUPFAM" id="SSF50978">
    <property type="entry name" value="WD40 repeat-like"/>
    <property type="match status" value="1"/>
</dbReference>
<evidence type="ECO:0000256" key="7">
    <source>
        <dbReference type="ARBA" id="ARBA00025767"/>
    </source>
</evidence>
<dbReference type="AlphaFoldDB" id="A0A9D4NAE8"/>
<dbReference type="PANTHER" id="PTHR18359:SF0">
    <property type="entry name" value="U3 SMALL NUCLEOLAR RNA-ASSOCIATED PROTEIN 18 HOMOLOG"/>
    <property type="match status" value="1"/>
</dbReference>
<comment type="function">
    <text evidence="8">Part of the small subunit (SSU) processome, first precursor of the small eukaryotic ribosomal subunit. During the assembly of the SSU processome in the nucleolus, many ribosome biogenesis factors, an RNA chaperone and ribosomal proteins associate with the nascent pre-rRNA and work in concert to generate RNA folding, modifications, rearrangements and cleavage as well as targeted degradation of pre-ribosomal RNA by the RNA exosome. Involved in nucleolar processing of pre-18S ribosomal RNA.</text>
</comment>
<name>A0A9D4NAE8_DREPO</name>
<dbReference type="PROSITE" id="PS50082">
    <property type="entry name" value="WD_REPEATS_2"/>
    <property type="match status" value="1"/>
</dbReference>
<dbReference type="GO" id="GO:0034388">
    <property type="term" value="C:Pwp2p-containing subcomplex of 90S preribosome"/>
    <property type="evidence" value="ECO:0007669"/>
    <property type="project" value="TreeGrafter"/>
</dbReference>
<dbReference type="InterPro" id="IPR036322">
    <property type="entry name" value="WD40_repeat_dom_sf"/>
</dbReference>
<dbReference type="GO" id="GO:0032040">
    <property type="term" value="C:small-subunit processome"/>
    <property type="evidence" value="ECO:0007669"/>
    <property type="project" value="TreeGrafter"/>
</dbReference>